<dbReference type="EMBL" id="JANBUY010000154">
    <property type="protein sequence ID" value="KAJ2862725.1"/>
    <property type="molecule type" value="Genomic_DNA"/>
</dbReference>
<gene>
    <name evidence="1" type="ORF">GGH94_004101</name>
</gene>
<evidence type="ECO:0000313" key="2">
    <source>
        <dbReference type="Proteomes" id="UP001140074"/>
    </source>
</evidence>
<sequence length="277" mass="30161">MDSPFRLATNKQPAKNVNALVGENLSFSTIPGTRYDHVELLLGNALRRNCASVYKLAAPYDPTLSTTAGKLASKIAADLEYSLSMSAQRRGHCNDSQDQGYNIDDLDAWAAGILEWTGFPAPTASVDSQRSEDSDISEYSNDSDLTACEANNIAPSFEAFVLFVAHHIKAYVGKERAIGLLELEDCRLILPVANEDTKAKRADFDLEAYVGSTGFVHIECGMFSLDSSVERQAAPAPHVIVANADIARENEEQSTTEQRLVTVAKALFAGQHSRRFA</sequence>
<keyword evidence="2" id="KW-1185">Reference proteome</keyword>
<protein>
    <submittedName>
        <fullName evidence="1">Uncharacterized protein</fullName>
    </submittedName>
</protein>
<reference evidence="1" key="1">
    <citation type="submission" date="2022-07" db="EMBL/GenBank/DDBJ databases">
        <title>Phylogenomic reconstructions and comparative analyses of Kickxellomycotina fungi.</title>
        <authorList>
            <person name="Reynolds N.K."/>
            <person name="Stajich J.E."/>
            <person name="Barry K."/>
            <person name="Grigoriev I.V."/>
            <person name="Crous P."/>
            <person name="Smith M.E."/>
        </authorList>
    </citation>
    <scope>NUCLEOTIDE SEQUENCE</scope>
    <source>
        <strain evidence="1">RSA 476</strain>
    </source>
</reference>
<evidence type="ECO:0000313" key="1">
    <source>
        <dbReference type="EMBL" id="KAJ2862725.1"/>
    </source>
</evidence>
<dbReference type="AlphaFoldDB" id="A0A9W8IGH7"/>
<dbReference type="Proteomes" id="UP001140074">
    <property type="component" value="Unassembled WGS sequence"/>
</dbReference>
<comment type="caution">
    <text evidence="1">The sequence shown here is derived from an EMBL/GenBank/DDBJ whole genome shotgun (WGS) entry which is preliminary data.</text>
</comment>
<organism evidence="1 2">
    <name type="scientific">Coemansia aciculifera</name>
    <dbReference type="NCBI Taxonomy" id="417176"/>
    <lineage>
        <taxon>Eukaryota</taxon>
        <taxon>Fungi</taxon>
        <taxon>Fungi incertae sedis</taxon>
        <taxon>Zoopagomycota</taxon>
        <taxon>Kickxellomycotina</taxon>
        <taxon>Kickxellomycetes</taxon>
        <taxon>Kickxellales</taxon>
        <taxon>Kickxellaceae</taxon>
        <taxon>Coemansia</taxon>
    </lineage>
</organism>
<name>A0A9W8IGH7_9FUNG</name>
<accession>A0A9W8IGH7</accession>
<proteinExistence type="predicted"/>